<evidence type="ECO:0000313" key="4">
    <source>
        <dbReference type="EMBL" id="KKK61265.1"/>
    </source>
</evidence>
<dbReference type="EMBL" id="LAZR01062562">
    <property type="protein sequence ID" value="KKK61265.1"/>
    <property type="molecule type" value="Genomic_DNA"/>
</dbReference>
<protein>
    <recommendedName>
        <fullName evidence="3">AB hydrolase-1 domain-containing protein</fullName>
    </recommendedName>
</protein>
<accession>A0A0F8XJK3</accession>
<dbReference type="GO" id="GO:0016787">
    <property type="term" value="F:hydrolase activity"/>
    <property type="evidence" value="ECO:0007669"/>
    <property type="project" value="UniProtKB-KW"/>
</dbReference>
<comment type="caution">
    <text evidence="4">The sequence shown here is derived from an EMBL/GenBank/DDBJ whole genome shotgun (WGS) entry which is preliminary data.</text>
</comment>
<reference evidence="4" key="1">
    <citation type="journal article" date="2015" name="Nature">
        <title>Complex archaea that bridge the gap between prokaryotes and eukaryotes.</title>
        <authorList>
            <person name="Spang A."/>
            <person name="Saw J.H."/>
            <person name="Jorgensen S.L."/>
            <person name="Zaremba-Niedzwiedzka K."/>
            <person name="Martijn J."/>
            <person name="Lind A.E."/>
            <person name="van Eijk R."/>
            <person name="Schleper C."/>
            <person name="Guy L."/>
            <person name="Ettema T.J."/>
        </authorList>
    </citation>
    <scope>NUCLEOTIDE SEQUENCE</scope>
</reference>
<dbReference type="AlphaFoldDB" id="A0A0F8XJK3"/>
<keyword evidence="2" id="KW-0378">Hydrolase</keyword>
<feature type="domain" description="AB hydrolase-1" evidence="3">
    <location>
        <begin position="28"/>
        <end position="144"/>
    </location>
</feature>
<proteinExistence type="inferred from homology"/>
<gene>
    <name evidence="4" type="ORF">LCGC14_3016070</name>
</gene>
<dbReference type="GO" id="GO:0016020">
    <property type="term" value="C:membrane"/>
    <property type="evidence" value="ECO:0007669"/>
    <property type="project" value="TreeGrafter"/>
</dbReference>
<dbReference type="InterPro" id="IPR000073">
    <property type="entry name" value="AB_hydrolase_1"/>
</dbReference>
<evidence type="ECO:0000259" key="3">
    <source>
        <dbReference type="Pfam" id="PF00561"/>
    </source>
</evidence>
<evidence type="ECO:0000256" key="2">
    <source>
        <dbReference type="ARBA" id="ARBA00022801"/>
    </source>
</evidence>
<dbReference type="PANTHER" id="PTHR43798:SF14">
    <property type="entry name" value="SERINE HYDROLASE-LIKE PROTEIN DDB_G0286239"/>
    <property type="match status" value="1"/>
</dbReference>
<dbReference type="PANTHER" id="PTHR43798">
    <property type="entry name" value="MONOACYLGLYCEROL LIPASE"/>
    <property type="match status" value="1"/>
</dbReference>
<dbReference type="InterPro" id="IPR029058">
    <property type="entry name" value="AB_hydrolase_fold"/>
</dbReference>
<evidence type="ECO:0000256" key="1">
    <source>
        <dbReference type="ARBA" id="ARBA00008645"/>
    </source>
</evidence>
<name>A0A0F8XJK3_9ZZZZ</name>
<feature type="non-terminal residue" evidence="4">
    <location>
        <position position="194"/>
    </location>
</feature>
<dbReference type="Gene3D" id="3.40.50.1820">
    <property type="entry name" value="alpha/beta hydrolase"/>
    <property type="match status" value="1"/>
</dbReference>
<dbReference type="SUPFAM" id="SSF53474">
    <property type="entry name" value="alpha/beta-Hydrolases"/>
    <property type="match status" value="1"/>
</dbReference>
<organism evidence="4">
    <name type="scientific">marine sediment metagenome</name>
    <dbReference type="NCBI Taxonomy" id="412755"/>
    <lineage>
        <taxon>unclassified sequences</taxon>
        <taxon>metagenomes</taxon>
        <taxon>ecological metagenomes</taxon>
    </lineage>
</organism>
<sequence>MVFSERRFFVNGYHLASKEWNGGAEYKVIACHGWLDNAASFDVLAPLLSDCHIIALDMPEHGLSDHKSAQASYNIWDDLLDILAVADEMGWEKFNLLGHSRGAIMSLLLTAAMPRRINAMVMLDAVLPQPIAIEDTAKQLHKFLVEQRRAAHKTLPSYASIDEAVAARCKAAGMCEKSARTIVERGLKKTADKF</sequence>
<dbReference type="InterPro" id="IPR050266">
    <property type="entry name" value="AB_hydrolase_sf"/>
</dbReference>
<comment type="similarity">
    <text evidence="1">Belongs to the AB hydrolase superfamily.</text>
</comment>
<dbReference type="Pfam" id="PF00561">
    <property type="entry name" value="Abhydrolase_1"/>
    <property type="match status" value="1"/>
</dbReference>